<dbReference type="eggNOG" id="COG0330">
    <property type="taxonomic scope" value="Bacteria"/>
</dbReference>
<sequence>MEIVDVLSSSVAILFTAVVVLTLYLGIKIVPQSQVFVIERFGKYTKTLTAGLSIIVPYLDRVGYKVSILERQLPEFTISVITRDNVEVRLETTVFYRVVDASRSVYRIQDVGGAIHTAASSIVRSAAGKLELDDLQSSRESMNAEIATFLQEAAEIWGIEITRTEITDVIIDDQTKEAQRQQLNAERERRAAIARAEGEKRSIELAADAKLYEAEKIADAVRIEADASAYAIKINAEADAEQTRVIGEAIEKNGQAAVNFEIMKRQVEAIGMLAAGESTKTIIMPTEVTGILGGLETLMSSIPKKGKT</sequence>
<keyword evidence="6" id="KW-0378">Hydrolase</keyword>
<feature type="coiled-coil region" evidence="3">
    <location>
        <begin position="132"/>
        <end position="191"/>
    </location>
</feature>
<dbReference type="EMBL" id="CP001751">
    <property type="protein sequence ID" value="ADE40247.1"/>
    <property type="molecule type" value="Genomic_DNA"/>
</dbReference>
<dbReference type="OrthoDB" id="9809197at2"/>
<keyword evidence="3" id="KW-0175">Coiled coil</keyword>
<proteinExistence type="inferred from homology"/>
<keyword evidence="7" id="KW-1185">Reference proteome</keyword>
<feature type="domain" description="Band 7" evidence="5">
    <location>
        <begin position="25"/>
        <end position="183"/>
    </location>
</feature>
<dbReference type="EC" id="3.4.-.-" evidence="6"/>
<dbReference type="InterPro" id="IPR001107">
    <property type="entry name" value="Band_7"/>
</dbReference>
<dbReference type="FunFam" id="3.30.479.30:FF:000004">
    <property type="entry name" value="Putative membrane protease family, stomatin"/>
    <property type="match status" value="1"/>
</dbReference>
<dbReference type="SUPFAM" id="SSF117892">
    <property type="entry name" value="Band 7/SPFH domain"/>
    <property type="match status" value="1"/>
</dbReference>
<dbReference type="PANTHER" id="PTHR43327">
    <property type="entry name" value="STOMATIN-LIKE PROTEIN 2, MITOCHONDRIAL"/>
    <property type="match status" value="1"/>
</dbReference>
<dbReference type="Pfam" id="PF01145">
    <property type="entry name" value="Band_7"/>
    <property type="match status" value="1"/>
</dbReference>
<evidence type="ECO:0000259" key="5">
    <source>
        <dbReference type="SMART" id="SM00244"/>
    </source>
</evidence>
<name>D5BN54_PUNMI</name>
<keyword evidence="4" id="KW-0472">Membrane</keyword>
<dbReference type="PRINTS" id="PR00721">
    <property type="entry name" value="STOMATIN"/>
</dbReference>
<dbReference type="PANTHER" id="PTHR43327:SF10">
    <property type="entry name" value="STOMATIN-LIKE PROTEIN 2, MITOCHONDRIAL"/>
    <property type="match status" value="1"/>
</dbReference>
<keyword evidence="4" id="KW-1133">Transmembrane helix</keyword>
<dbReference type="GO" id="GO:0005886">
    <property type="term" value="C:plasma membrane"/>
    <property type="evidence" value="ECO:0007669"/>
    <property type="project" value="UniProtKB-ARBA"/>
</dbReference>
<dbReference type="InterPro" id="IPR050710">
    <property type="entry name" value="Band7/mec-2_domain"/>
</dbReference>
<dbReference type="Gene3D" id="3.30.479.30">
    <property type="entry name" value="Band 7 domain"/>
    <property type="match status" value="1"/>
</dbReference>
<evidence type="ECO:0000313" key="6">
    <source>
        <dbReference type="EMBL" id="ADE40247.1"/>
    </source>
</evidence>
<dbReference type="InterPro" id="IPR036013">
    <property type="entry name" value="Band_7/SPFH_dom_sf"/>
</dbReference>
<keyword evidence="4" id="KW-0812">Transmembrane</keyword>
<dbReference type="InterPro" id="IPR001972">
    <property type="entry name" value="Stomatin_HflK_fam"/>
</dbReference>
<protein>
    <submittedName>
        <fullName evidence="6">Band 7 protein</fullName>
        <ecNumber evidence="6">3.4.-.-</ecNumber>
    </submittedName>
</protein>
<dbReference type="CDD" id="cd08829">
    <property type="entry name" value="SPFH_paraslipin"/>
    <property type="match status" value="1"/>
</dbReference>
<dbReference type="KEGG" id="apb:SAR116_2004"/>
<dbReference type="GO" id="GO:0098552">
    <property type="term" value="C:side of membrane"/>
    <property type="evidence" value="ECO:0007669"/>
    <property type="project" value="UniProtKB-ARBA"/>
</dbReference>
<comment type="subcellular location">
    <subcellularLocation>
        <location evidence="1">Membrane</location>
        <topology evidence="1">Single-pass membrane protein</topology>
    </subcellularLocation>
</comment>
<dbReference type="AlphaFoldDB" id="D5BN54"/>
<organism evidence="6 7">
    <name type="scientific">Puniceispirillum marinum (strain IMCC1322)</name>
    <dbReference type="NCBI Taxonomy" id="488538"/>
    <lineage>
        <taxon>Bacteria</taxon>
        <taxon>Pseudomonadati</taxon>
        <taxon>Pseudomonadota</taxon>
        <taxon>Alphaproteobacteria</taxon>
        <taxon>Candidatus Puniceispirillales</taxon>
        <taxon>Candidatus Puniceispirillaceae</taxon>
        <taxon>Candidatus Puniceispirillum</taxon>
    </lineage>
</organism>
<dbReference type="RefSeq" id="WP_013046874.1">
    <property type="nucleotide sequence ID" value="NC_014010.1"/>
</dbReference>
<dbReference type="Proteomes" id="UP000007460">
    <property type="component" value="Chromosome"/>
</dbReference>
<gene>
    <name evidence="6" type="ordered locus">SAR116_2004</name>
</gene>
<evidence type="ECO:0000256" key="1">
    <source>
        <dbReference type="ARBA" id="ARBA00004167"/>
    </source>
</evidence>
<comment type="similarity">
    <text evidence="2">Belongs to the band 7/mec-2 family.</text>
</comment>
<dbReference type="SMART" id="SM00244">
    <property type="entry name" value="PHB"/>
    <property type="match status" value="1"/>
</dbReference>
<dbReference type="HOGENOM" id="CLU_024949_2_2_5"/>
<evidence type="ECO:0000256" key="4">
    <source>
        <dbReference type="SAM" id="Phobius"/>
    </source>
</evidence>
<dbReference type="STRING" id="488538.SAR116_2004"/>
<evidence type="ECO:0000256" key="3">
    <source>
        <dbReference type="SAM" id="Coils"/>
    </source>
</evidence>
<feature type="transmembrane region" description="Helical" evidence="4">
    <location>
        <begin position="6"/>
        <end position="27"/>
    </location>
</feature>
<evidence type="ECO:0000313" key="7">
    <source>
        <dbReference type="Proteomes" id="UP000007460"/>
    </source>
</evidence>
<reference evidence="6 7" key="1">
    <citation type="journal article" date="2010" name="J. Bacteriol.">
        <title>Complete genome sequence of "Candidatus Puniceispirillum marinum" IMCC1322, a representative of the SAR116 clade in the Alphaproteobacteria.</title>
        <authorList>
            <person name="Oh H.M."/>
            <person name="Kwon K.K."/>
            <person name="Kang I."/>
            <person name="Kang S.G."/>
            <person name="Lee J.H."/>
            <person name="Kim S.J."/>
            <person name="Cho J.C."/>
        </authorList>
    </citation>
    <scope>NUCLEOTIDE SEQUENCE [LARGE SCALE GENOMIC DNA]</scope>
    <source>
        <strain evidence="6 7">IMCC1322</strain>
    </source>
</reference>
<accession>D5BN54</accession>
<dbReference type="GO" id="GO:0016787">
    <property type="term" value="F:hydrolase activity"/>
    <property type="evidence" value="ECO:0007669"/>
    <property type="project" value="UniProtKB-KW"/>
</dbReference>
<evidence type="ECO:0000256" key="2">
    <source>
        <dbReference type="ARBA" id="ARBA00008164"/>
    </source>
</evidence>